<keyword evidence="1" id="KW-0808">Transferase</keyword>
<dbReference type="EMBL" id="CT868106">
    <property type="protein sequence ID" value="CAK71769.1"/>
    <property type="molecule type" value="Genomic_DNA"/>
</dbReference>
<dbReference type="SUPFAM" id="SSF53784">
    <property type="entry name" value="Phosphofructokinase"/>
    <property type="match status" value="1"/>
</dbReference>
<evidence type="ECO:0000313" key="7">
    <source>
        <dbReference type="Proteomes" id="UP000000600"/>
    </source>
</evidence>
<keyword evidence="3" id="KW-0418">Kinase</keyword>
<evidence type="ECO:0000256" key="3">
    <source>
        <dbReference type="ARBA" id="ARBA00022777"/>
    </source>
</evidence>
<accession>A0CLV2</accession>
<dbReference type="Gene3D" id="3.40.50.460">
    <property type="entry name" value="Phosphofructokinase domain"/>
    <property type="match status" value="1"/>
</dbReference>
<dbReference type="GeneID" id="5024950"/>
<dbReference type="RefSeq" id="XP_001439166.1">
    <property type="nucleotide sequence ID" value="XM_001439129.2"/>
</dbReference>
<dbReference type="HOGENOM" id="CLU_020655_7_4_1"/>
<name>A0CLV2_PARTE</name>
<organism evidence="6 7">
    <name type="scientific">Paramecium tetraurelia</name>
    <dbReference type="NCBI Taxonomy" id="5888"/>
    <lineage>
        <taxon>Eukaryota</taxon>
        <taxon>Sar</taxon>
        <taxon>Alveolata</taxon>
        <taxon>Ciliophora</taxon>
        <taxon>Intramacronucleata</taxon>
        <taxon>Oligohymenophorea</taxon>
        <taxon>Peniculida</taxon>
        <taxon>Parameciidae</taxon>
        <taxon>Paramecium</taxon>
    </lineage>
</organism>
<dbReference type="eggNOG" id="KOG2440">
    <property type="taxonomic scope" value="Eukaryota"/>
</dbReference>
<dbReference type="InParanoid" id="A0CLV2"/>
<evidence type="ECO:0000313" key="6">
    <source>
        <dbReference type="EMBL" id="CAK71769.1"/>
    </source>
</evidence>
<dbReference type="PANTHER" id="PTHR45770">
    <property type="entry name" value="ATP-DEPENDENT 6-PHOSPHOFRUCTOKINASE 1"/>
    <property type="match status" value="1"/>
</dbReference>
<dbReference type="AlphaFoldDB" id="A0CLV2"/>
<dbReference type="OMA" id="ERMGINM"/>
<dbReference type="GO" id="GO:0003872">
    <property type="term" value="F:6-phosphofructokinase activity"/>
    <property type="evidence" value="ECO:0000318"/>
    <property type="project" value="GO_Central"/>
</dbReference>
<dbReference type="NCBIfam" id="NF005301">
    <property type="entry name" value="PRK06830.1"/>
    <property type="match status" value="1"/>
</dbReference>
<dbReference type="GO" id="GO:0046872">
    <property type="term" value="F:metal ion binding"/>
    <property type="evidence" value="ECO:0007669"/>
    <property type="project" value="UniProtKB-KW"/>
</dbReference>
<dbReference type="GO" id="GO:0005737">
    <property type="term" value="C:cytoplasm"/>
    <property type="evidence" value="ECO:0000318"/>
    <property type="project" value="GO_Central"/>
</dbReference>
<dbReference type="InterPro" id="IPR035966">
    <property type="entry name" value="PKF_sf"/>
</dbReference>
<feature type="domain" description="Phosphofructokinase" evidence="5">
    <location>
        <begin position="206"/>
        <end position="458"/>
    </location>
</feature>
<dbReference type="KEGG" id="ptm:GSPATT00038694001"/>
<dbReference type="OrthoDB" id="537915at2759"/>
<keyword evidence="2" id="KW-0479">Metal-binding</keyword>
<dbReference type="FunFam" id="3.40.50.460:FF:000018">
    <property type="entry name" value="Phosphofructokinase"/>
    <property type="match status" value="1"/>
</dbReference>
<gene>
    <name evidence="6" type="ORF">GSPATT00038694001</name>
</gene>
<evidence type="ECO:0000256" key="4">
    <source>
        <dbReference type="ARBA" id="ARBA00022842"/>
    </source>
</evidence>
<dbReference type="Proteomes" id="UP000000600">
    <property type="component" value="Unassembled WGS sequence"/>
</dbReference>
<protein>
    <recommendedName>
        <fullName evidence="5">Phosphofructokinase domain-containing protein</fullName>
    </recommendedName>
</protein>
<dbReference type="UniPathway" id="UPA00109">
    <property type="reaction ID" value="UER00182"/>
</dbReference>
<evidence type="ECO:0000256" key="1">
    <source>
        <dbReference type="ARBA" id="ARBA00022679"/>
    </source>
</evidence>
<evidence type="ECO:0000256" key="2">
    <source>
        <dbReference type="ARBA" id="ARBA00022723"/>
    </source>
</evidence>
<dbReference type="STRING" id="5888.A0CLV2"/>
<reference evidence="6 7" key="1">
    <citation type="journal article" date="2006" name="Nature">
        <title>Global trends of whole-genome duplications revealed by the ciliate Paramecium tetraurelia.</title>
        <authorList>
            <consortium name="Genoscope"/>
            <person name="Aury J.-M."/>
            <person name="Jaillon O."/>
            <person name="Duret L."/>
            <person name="Noel B."/>
            <person name="Jubin C."/>
            <person name="Porcel B.M."/>
            <person name="Segurens B."/>
            <person name="Daubin V."/>
            <person name="Anthouard V."/>
            <person name="Aiach N."/>
            <person name="Arnaiz O."/>
            <person name="Billaut A."/>
            <person name="Beisson J."/>
            <person name="Blanc I."/>
            <person name="Bouhouche K."/>
            <person name="Camara F."/>
            <person name="Duharcourt S."/>
            <person name="Guigo R."/>
            <person name="Gogendeau D."/>
            <person name="Katinka M."/>
            <person name="Keller A.-M."/>
            <person name="Kissmehl R."/>
            <person name="Klotz C."/>
            <person name="Koll F."/>
            <person name="Le Moue A."/>
            <person name="Lepere C."/>
            <person name="Malinsky S."/>
            <person name="Nowacki M."/>
            <person name="Nowak J.K."/>
            <person name="Plattner H."/>
            <person name="Poulain J."/>
            <person name="Ruiz F."/>
            <person name="Serrano V."/>
            <person name="Zagulski M."/>
            <person name="Dessen P."/>
            <person name="Betermier M."/>
            <person name="Weissenbach J."/>
            <person name="Scarpelli C."/>
            <person name="Schachter V."/>
            <person name="Sperling L."/>
            <person name="Meyer E."/>
            <person name="Cohen J."/>
            <person name="Wincker P."/>
        </authorList>
    </citation>
    <scope>NUCLEOTIDE SEQUENCE [LARGE SCALE GENOMIC DNA]</scope>
    <source>
        <strain evidence="6 7">Stock d4-2</strain>
    </source>
</reference>
<keyword evidence="7" id="KW-1185">Reference proteome</keyword>
<dbReference type="InterPro" id="IPR000023">
    <property type="entry name" value="Phosphofructokinase_dom"/>
</dbReference>
<dbReference type="InterPro" id="IPR050929">
    <property type="entry name" value="PFKA"/>
</dbReference>
<proteinExistence type="predicted"/>
<keyword evidence="4" id="KW-0460">Magnesium</keyword>
<evidence type="ECO:0000259" key="5">
    <source>
        <dbReference type="Pfam" id="PF00365"/>
    </source>
</evidence>
<sequence length="528" mass="58188">MSESNSTLFYAGITLASGLITDFLINRLNKKDVAEEPKPLRRSFINSKQAPVPEALLNSENPLLDEIKFLNSATCDIERVNHLSLGLDDEFPNIKSPLLGEGNLRSVFGGEGFLPDDAFVYCGSYVINTAVFGPGKRIEQTKKWLRAGPRKSLFFDPKTVKAAIVTCGGLQNYICPCITTMVFKIFMESSTDTRDFILMIGLSLMQTMLKTFIILGGTILGSSRGGFDLNKIVEAIVNHGINQVFCLGGDGTHGGVLELFKELRKRKLKISIVGIPKTIDNDIAIIDESFGFETAVEEAINAIRSAYVEANCAENGVGLVRLMGRNAGFIAMSACNASRDAHVCLIPEFRFELYGERGLLEYCYQRLKKKGTLVLVIAEGAGDAMLDYKVNVLETDASGNKKPQDVGVIVKDELTKYCKNKAMSITLKHIDPTYMIRTVPANPHDKIMCTQLAQNAVHGAMAGFSGFTVGHVNNRLAYIPIEELLSGKYSNRVVADSREWQRLLASTGQPSFLNNEEQMIQQKQQQQI</sequence>
<dbReference type="Pfam" id="PF00365">
    <property type="entry name" value="PFK"/>
    <property type="match status" value="1"/>
</dbReference>